<accession>A0AAE1HGN0</accession>
<reference evidence="1" key="2">
    <citation type="journal article" date="2023" name="BMC Genomics">
        <title>Pest status, molecular evolution, and epigenetic factors derived from the genome assembly of Frankliniella fusca, a thysanopteran phytovirus vector.</title>
        <authorList>
            <person name="Catto M.A."/>
            <person name="Labadie P.E."/>
            <person name="Jacobson A.L."/>
            <person name="Kennedy G.G."/>
            <person name="Srinivasan R."/>
            <person name="Hunt B.G."/>
        </authorList>
    </citation>
    <scope>NUCLEOTIDE SEQUENCE</scope>
    <source>
        <strain evidence="1">PL_HMW_Pooled</strain>
    </source>
</reference>
<dbReference type="SUPFAM" id="SSF55729">
    <property type="entry name" value="Acyl-CoA N-acyltransferases (Nat)"/>
    <property type="match status" value="1"/>
</dbReference>
<dbReference type="Gene3D" id="3.40.630.30">
    <property type="match status" value="1"/>
</dbReference>
<comment type="caution">
    <text evidence="1">The sequence shown here is derived from an EMBL/GenBank/DDBJ whole genome shotgun (WGS) entry which is preliminary data.</text>
</comment>
<proteinExistence type="predicted"/>
<protein>
    <submittedName>
        <fullName evidence="1">Dopamine N-acetyltransferase</fullName>
    </submittedName>
</protein>
<dbReference type="InterPro" id="IPR016181">
    <property type="entry name" value="Acyl_CoA_acyltransferase"/>
</dbReference>
<evidence type="ECO:0000313" key="1">
    <source>
        <dbReference type="EMBL" id="KAK3920848.1"/>
    </source>
</evidence>
<evidence type="ECO:0000313" key="2">
    <source>
        <dbReference type="Proteomes" id="UP001219518"/>
    </source>
</evidence>
<gene>
    <name evidence="1" type="ORF">KUF71_010085</name>
</gene>
<dbReference type="Proteomes" id="UP001219518">
    <property type="component" value="Unassembled WGS sequence"/>
</dbReference>
<keyword evidence="2" id="KW-1185">Reference proteome</keyword>
<dbReference type="PANTHER" id="PTHR20905:SF1">
    <property type="entry name" value="AT07410P-RELATED"/>
    <property type="match status" value="1"/>
</dbReference>
<dbReference type="PANTHER" id="PTHR20905">
    <property type="entry name" value="N-ACETYLTRANSFERASE-RELATED"/>
    <property type="match status" value="1"/>
</dbReference>
<sequence length="249" mass="27356">MAPHQMHTSVLASSDRYYLRAILPEDTNEVFDFLVKYYYPYEPINQSVNRIPVNIYQCSHGDTIKEGFSLMAVEKETGKLIGVSIQGLARPGEDVDILMKAQAVAAFGAVKVAKSFEILAVLEREADMWTRLGVDRSLRVLATAVHSDYQGLGLGAAFVVASARLAQKHMIGSLSIITSSFYFANACRRLGGQLVHSVRYAEFTDDKGVPHLPVKAPHVAVTMWAFDPADLSCRDAVARAPRRRSAAAI</sequence>
<name>A0AAE1HGN0_9NEOP</name>
<dbReference type="AlphaFoldDB" id="A0AAE1HGN0"/>
<reference evidence="1" key="1">
    <citation type="submission" date="2021-07" db="EMBL/GenBank/DDBJ databases">
        <authorList>
            <person name="Catto M.A."/>
            <person name="Jacobson A."/>
            <person name="Kennedy G."/>
            <person name="Labadie P."/>
            <person name="Hunt B.G."/>
            <person name="Srinivasan R."/>
        </authorList>
    </citation>
    <scope>NUCLEOTIDE SEQUENCE</scope>
    <source>
        <strain evidence="1">PL_HMW_Pooled</strain>
        <tissue evidence="1">Head</tissue>
    </source>
</reference>
<dbReference type="GO" id="GO:0008080">
    <property type="term" value="F:N-acetyltransferase activity"/>
    <property type="evidence" value="ECO:0007669"/>
    <property type="project" value="TreeGrafter"/>
</dbReference>
<dbReference type="EMBL" id="JAHWGI010001023">
    <property type="protein sequence ID" value="KAK3920848.1"/>
    <property type="molecule type" value="Genomic_DNA"/>
</dbReference>
<organism evidence="1 2">
    <name type="scientific">Frankliniella fusca</name>
    <dbReference type="NCBI Taxonomy" id="407009"/>
    <lineage>
        <taxon>Eukaryota</taxon>
        <taxon>Metazoa</taxon>
        <taxon>Ecdysozoa</taxon>
        <taxon>Arthropoda</taxon>
        <taxon>Hexapoda</taxon>
        <taxon>Insecta</taxon>
        <taxon>Pterygota</taxon>
        <taxon>Neoptera</taxon>
        <taxon>Paraneoptera</taxon>
        <taxon>Thysanoptera</taxon>
        <taxon>Terebrantia</taxon>
        <taxon>Thripoidea</taxon>
        <taxon>Thripidae</taxon>
        <taxon>Frankliniella</taxon>
    </lineage>
</organism>